<accession>A0ABN8NDP4</accession>
<feature type="transmembrane region" description="Helical" evidence="2">
    <location>
        <begin position="326"/>
        <end position="346"/>
    </location>
</feature>
<feature type="transmembrane region" description="Helical" evidence="2">
    <location>
        <begin position="65"/>
        <end position="88"/>
    </location>
</feature>
<feature type="transmembrane region" description="Helical" evidence="2">
    <location>
        <begin position="100"/>
        <end position="117"/>
    </location>
</feature>
<feature type="transmembrane region" description="Helical" evidence="2">
    <location>
        <begin position="366"/>
        <end position="387"/>
    </location>
</feature>
<proteinExistence type="inferred from homology"/>
<feature type="transmembrane region" description="Helical" evidence="2">
    <location>
        <begin position="438"/>
        <end position="457"/>
    </location>
</feature>
<evidence type="ECO:0008006" key="5">
    <source>
        <dbReference type="Google" id="ProtNLM"/>
    </source>
</evidence>
<evidence type="ECO:0000313" key="3">
    <source>
        <dbReference type="EMBL" id="CAH3047127.1"/>
    </source>
</evidence>
<comment type="caution">
    <text evidence="3">The sequence shown here is derived from an EMBL/GenBank/DDBJ whole genome shotgun (WGS) entry which is preliminary data.</text>
</comment>
<dbReference type="InterPro" id="IPR026624">
    <property type="entry name" value="CECR6"/>
</dbReference>
<evidence type="ECO:0000256" key="1">
    <source>
        <dbReference type="ARBA" id="ARBA00007711"/>
    </source>
</evidence>
<feature type="transmembrane region" description="Helical" evidence="2">
    <location>
        <begin position="37"/>
        <end position="58"/>
    </location>
</feature>
<name>A0ABN8NDP4_9CNID</name>
<dbReference type="EMBL" id="CALNXK010000015">
    <property type="protein sequence ID" value="CAH3047127.1"/>
    <property type="molecule type" value="Genomic_DNA"/>
</dbReference>
<keyword evidence="2" id="KW-0812">Transmembrane</keyword>
<dbReference type="PANTHER" id="PTHR47399:SF1">
    <property type="entry name" value="TRANSMEMBRANE PROTEIN 121B"/>
    <property type="match status" value="1"/>
</dbReference>
<keyword evidence="4" id="KW-1185">Reference proteome</keyword>
<protein>
    <recommendedName>
        <fullName evidence="5">Transmembrane protein</fullName>
    </recommendedName>
</protein>
<gene>
    <name evidence="3" type="ORF">PLOB_00010083</name>
</gene>
<comment type="similarity">
    <text evidence="1">Belongs to the TMEM121 family.</text>
</comment>
<dbReference type="InterPro" id="IPR032776">
    <property type="entry name" value="CECR6/TMEM121"/>
</dbReference>
<keyword evidence="2" id="KW-1133">Transmembrane helix</keyword>
<dbReference type="Proteomes" id="UP001159405">
    <property type="component" value="Unassembled WGS sequence"/>
</dbReference>
<evidence type="ECO:0000313" key="4">
    <source>
        <dbReference type="Proteomes" id="UP001159405"/>
    </source>
</evidence>
<evidence type="ECO:0000256" key="2">
    <source>
        <dbReference type="SAM" id="Phobius"/>
    </source>
</evidence>
<feature type="transmembrane region" description="Helical" evidence="2">
    <location>
        <begin position="478"/>
        <end position="500"/>
    </location>
</feature>
<dbReference type="Pfam" id="PF14997">
    <property type="entry name" value="CECR6_TMEM121"/>
    <property type="match status" value="2"/>
</dbReference>
<feature type="transmembrane region" description="Helical" evidence="2">
    <location>
        <begin position="12"/>
        <end position="31"/>
    </location>
</feature>
<organism evidence="3 4">
    <name type="scientific">Porites lobata</name>
    <dbReference type="NCBI Taxonomy" id="104759"/>
    <lineage>
        <taxon>Eukaryota</taxon>
        <taxon>Metazoa</taxon>
        <taxon>Cnidaria</taxon>
        <taxon>Anthozoa</taxon>
        <taxon>Hexacorallia</taxon>
        <taxon>Scleractinia</taxon>
        <taxon>Fungiina</taxon>
        <taxon>Poritidae</taxon>
        <taxon>Porites</taxon>
    </lineage>
</organism>
<keyword evidence="2" id="KW-0472">Membrane</keyword>
<dbReference type="PANTHER" id="PTHR47399">
    <property type="entry name" value="TRANSMEMBRANE PROTEIN 121B"/>
    <property type="match status" value="1"/>
</dbReference>
<sequence length="538" mass="60823">MASFLVLGGRVLFLFLIITQSLLLAAYPATYKDDSNWYAVATSQAPSVIIWLSLVLFSGAKLQRLFYVWGFYIIGLVISIAIVFGFVGDALDKKRFLGPNVLKTVLCITPLLLLLLLNTAKDGSNYKEVLSKLCFYVTVDLFDSVEMLDVILDEKEHNYGIPKEFGEGMIALACLSLLLSPWQMAENNLKEEKPRKRTAILRNIFEIVIDLVFLIVRLVIVFEYKKDESIFIAKNGTQCQSSNGASKRTRKLYNLSRSSQNQGMASCLVRFGRFAFFVLLGLQAYSLASYPAKYKENDGYYGLTALFLPAFVLRLYIMISNKHLQWLFVVWLLYVIGLVIFIGFIFGGAAPVEDRFKRTTKSSGDFFGPNVLKMTLCLTPILLLLLLSTGVDSIRYRELMWMLSLRIALDLFDGVEMLEVILEENELSHDVLRSYENAIIAFVCLTFLFSPMQLIEVELGDMRLGGWELDKCTTTLRIALQILCVNGVLLGLRLGLFFGYGKDASIFISKNCIVITLSLFEICSLYERCGCKDESPFW</sequence>
<reference evidence="3 4" key="1">
    <citation type="submission" date="2022-05" db="EMBL/GenBank/DDBJ databases">
        <authorList>
            <consortium name="Genoscope - CEA"/>
            <person name="William W."/>
        </authorList>
    </citation>
    <scope>NUCLEOTIDE SEQUENCE [LARGE SCALE GENOMIC DNA]</scope>
</reference>
<feature type="transmembrane region" description="Helical" evidence="2">
    <location>
        <begin position="204"/>
        <end position="224"/>
    </location>
</feature>
<feature type="transmembrane region" description="Helical" evidence="2">
    <location>
        <begin position="300"/>
        <end position="319"/>
    </location>
</feature>